<keyword evidence="1" id="KW-0436">Ligase</keyword>
<reference evidence="1 2" key="1">
    <citation type="journal article" date="2021" name="PeerJ">
        <title>Analysis of 44 Vibrio anguillarum genomes reveals high genetic diversity.</title>
        <authorList>
            <person name="Hansen M.J."/>
            <person name="Dalsgaard I."/>
        </authorList>
    </citation>
    <scope>NUCLEOTIDE SEQUENCE [LARGE SCALE GENOMIC DNA]</scope>
    <source>
        <strain evidence="1 2">17-16730-2A</strain>
    </source>
</reference>
<organism evidence="1 2">
    <name type="scientific">Vibrio anguillarum</name>
    <name type="common">Listonella anguillarum</name>
    <dbReference type="NCBI Taxonomy" id="55601"/>
    <lineage>
        <taxon>Bacteria</taxon>
        <taxon>Pseudomonadati</taxon>
        <taxon>Pseudomonadota</taxon>
        <taxon>Gammaproteobacteria</taxon>
        <taxon>Vibrionales</taxon>
        <taxon>Vibrionaceae</taxon>
        <taxon>Vibrio</taxon>
    </lineage>
</organism>
<sequence length="440" mass="51015">MYKSSLYKKSPIFLQELMINIKSIIFKLLRENWLFKERIKELHNNQYISREKLLEQQRSLLKITLDQAKEHVSFYKNVKSSNIDDFPLIGKEDIRIAPCAFLNDSKKFSYTFKSQTGGTTGKPLNLYSGLSAIIEDHAQSHRQLTWAGYLPGDKRVWLRADLIVPLEQNTSPYWRHNRIDKMLMMSVYHLSEETVRQYLEQLHNYKPKIIQAYPSAIFLFANLIESLGLAVNLKIKGIVLSSESCSDNQKLVIERVFNCKVFSWYGLSERVATAGTCKYGKMHLIEDYGYYEFSDDKLIATGFHNSKMPLIRYNTEDIFSGVSSEFNQCECGLPFLTIKSIQGREGEFLLSTSGRKVLIFNHIPKNVCGLVELQLKQKRIDEIIALVVVDRRYDQQSEKILEKNIKTYFGEDMRVLVKKVSSIPRTKNGKFRQAILELEP</sequence>
<dbReference type="PANTHER" id="PTHR36932">
    <property type="entry name" value="CAPSULAR POLYSACCHARIDE BIOSYNTHESIS PROTEIN"/>
    <property type="match status" value="1"/>
</dbReference>
<dbReference type="EMBL" id="RDOM01000055">
    <property type="protein sequence ID" value="MBF4273614.1"/>
    <property type="molecule type" value="Genomic_DNA"/>
</dbReference>
<dbReference type="GO" id="GO:0016874">
    <property type="term" value="F:ligase activity"/>
    <property type="evidence" value="ECO:0007669"/>
    <property type="project" value="UniProtKB-KW"/>
</dbReference>
<comment type="caution">
    <text evidence="1">The sequence shown here is derived from an EMBL/GenBank/DDBJ whole genome shotgun (WGS) entry which is preliminary data.</text>
</comment>
<dbReference type="RefSeq" id="WP_013857361.1">
    <property type="nucleotide sequence ID" value="NZ_CP020534.1"/>
</dbReference>
<name>A0AAW4AKT7_VIBAN</name>
<proteinExistence type="predicted"/>
<dbReference type="InterPro" id="IPR053158">
    <property type="entry name" value="CapK_Type1_Caps_Biosynth"/>
</dbReference>
<dbReference type="AlphaFoldDB" id="A0AAW4AKT7"/>
<dbReference type="Gene3D" id="3.40.50.12780">
    <property type="entry name" value="N-terminal domain of ligase-like"/>
    <property type="match status" value="1"/>
</dbReference>
<accession>A0AAW4AKT7</accession>
<dbReference type="Proteomes" id="UP000722957">
    <property type="component" value="Unassembled WGS sequence"/>
</dbReference>
<protein>
    <submittedName>
        <fullName evidence="1">Phenylacetate--CoA ligase family protein</fullName>
    </submittedName>
</protein>
<evidence type="ECO:0000313" key="1">
    <source>
        <dbReference type="EMBL" id="MBF4273614.1"/>
    </source>
</evidence>
<evidence type="ECO:0000313" key="2">
    <source>
        <dbReference type="Proteomes" id="UP000722957"/>
    </source>
</evidence>
<dbReference type="KEGG" id="vau:VANGNB10_cI0803"/>
<dbReference type="SUPFAM" id="SSF56801">
    <property type="entry name" value="Acetyl-CoA synthetase-like"/>
    <property type="match status" value="1"/>
</dbReference>
<dbReference type="InterPro" id="IPR042099">
    <property type="entry name" value="ANL_N_sf"/>
</dbReference>
<dbReference type="PANTHER" id="PTHR36932:SF1">
    <property type="entry name" value="CAPSULAR POLYSACCHARIDE BIOSYNTHESIS PROTEIN"/>
    <property type="match status" value="1"/>
</dbReference>
<gene>
    <name evidence="1" type="ORF">EAY07_16590</name>
</gene>